<feature type="compositionally biased region" description="Pro residues" evidence="4">
    <location>
        <begin position="244"/>
        <end position="253"/>
    </location>
</feature>
<dbReference type="EnsemblMetazoa" id="Aqu2.1.30498_001">
    <property type="protein sequence ID" value="Aqu2.1.30498_001"/>
    <property type="gene ID" value="Aqu2.1.30498"/>
</dbReference>
<feature type="region of interest" description="Disordered" evidence="4">
    <location>
        <begin position="1"/>
        <end position="42"/>
    </location>
</feature>
<dbReference type="PANTHER" id="PTHR24198">
    <property type="entry name" value="ANKYRIN REPEAT AND PROTEIN KINASE DOMAIN-CONTAINING PROTEIN"/>
    <property type="match status" value="1"/>
</dbReference>
<feature type="region of interest" description="Disordered" evidence="4">
    <location>
        <begin position="70"/>
        <end position="92"/>
    </location>
</feature>
<organism evidence="6">
    <name type="scientific">Amphimedon queenslandica</name>
    <name type="common">Sponge</name>
    <dbReference type="NCBI Taxonomy" id="400682"/>
    <lineage>
        <taxon>Eukaryota</taxon>
        <taxon>Metazoa</taxon>
        <taxon>Porifera</taxon>
        <taxon>Demospongiae</taxon>
        <taxon>Heteroscleromorpha</taxon>
        <taxon>Haplosclerida</taxon>
        <taxon>Niphatidae</taxon>
        <taxon>Amphimedon</taxon>
    </lineage>
</organism>
<dbReference type="eggNOG" id="KOG0504">
    <property type="taxonomic scope" value="Eukaryota"/>
</dbReference>
<dbReference type="InterPro" id="IPR036770">
    <property type="entry name" value="Ankyrin_rpt-contain_sf"/>
</dbReference>
<reference evidence="6" key="2">
    <citation type="submission" date="2017-05" db="UniProtKB">
        <authorList>
            <consortium name="EnsemblMetazoa"/>
        </authorList>
    </citation>
    <scope>IDENTIFICATION</scope>
</reference>
<dbReference type="InterPro" id="IPR002110">
    <property type="entry name" value="Ankyrin_rpt"/>
</dbReference>
<feature type="region of interest" description="Disordered" evidence="4">
    <location>
        <begin position="128"/>
        <end position="272"/>
    </location>
</feature>
<dbReference type="Proteomes" id="UP000007879">
    <property type="component" value="Unassembled WGS sequence"/>
</dbReference>
<feature type="compositionally biased region" description="Polar residues" evidence="4">
    <location>
        <begin position="190"/>
        <end position="203"/>
    </location>
</feature>
<dbReference type="GO" id="GO:0032065">
    <property type="term" value="P:maintenance of protein location in cell cortex"/>
    <property type="evidence" value="ECO:0007669"/>
    <property type="project" value="InterPro"/>
</dbReference>
<dbReference type="InParanoid" id="A0A1X7URT8"/>
<dbReference type="SUPFAM" id="SSF50729">
    <property type="entry name" value="PH domain-like"/>
    <property type="match status" value="1"/>
</dbReference>
<sequence length="850" mass="93928">MATTTEDISVEELSSPPPPIPPLTRKIFSPTGRETNEKSRTPTLKAFRGIWQAKVKPVNQNVIELQQKREEEKRVFVSPKEEDSPVSISSQKAPSVFQIDLDASEISDKHSDSTVQVKVTRPRQLWQPLSSWKRRNKVVPSPQAKQKVSVATELLSSSKTLGDKENLGPPSSPPPPPPLHPLRRKMEKLNITSSEDLLSTFTPVSPFYQQPEEYSTPIASPLPQTLNTPEYSKIKKKNKKQEHPPPLSPPSPPYRGDNPRYAQSFLSSPSSLVPETVNNNVIKVLSLSDDKDSLYESLLEDPEAHTYSEVIGSAPTGHVQLISIKGRQSDEILDEGASMEAGALPSPFSSTQMLPIHHAAAKGDKKELAEVLGQLPMIQDPVERVLGSKKFCVREGVDVKDGEGRTALMHAVHNDHTDCVQLLIKAGANINIEATDGSTCLHEGAYSGSLKMVALLLSLGADGMKKDNDGRLPLHWGTNNYNSDCVNILLDKVPGLSPNEVDGSQMTPLMWAGFHGRPDNMELLKQRGADPGLVDCEGMSALHWSVKSRDLKTLQLLLTPESVGLQDVKGKTVMHFIAENGFSKAVPIVKGTSPLNINDTDHNKRTALHWATVCEKPDVIRALLAAGADSNIQDTQGMTPLDYALKKRLPYCALLLTQAQDIKHHEEDDDRAGINYRHILSLGESTGIGVRTLLQQEGKVIDQELVNGKLSAEHTLQMKAVCTGAWINKFTASGRGPLHPRFLWIDPTTMNIFWSKNVESRYISSKETKNDNFIGVRCSASRDILRRKDFDPVTKHKFAFTIFTKNKILNVVALSSEDFKTWLNGLQMILNLGSEKSVKVINARPSLRNY</sequence>
<evidence type="ECO:0000313" key="7">
    <source>
        <dbReference type="Proteomes" id="UP000007879"/>
    </source>
</evidence>
<dbReference type="STRING" id="400682.A0A1X7URT8"/>
<dbReference type="OrthoDB" id="539213at2759"/>
<feature type="compositionally biased region" description="Basic and acidic residues" evidence="4">
    <location>
        <begin position="70"/>
        <end position="83"/>
    </location>
</feature>
<dbReference type="Gene3D" id="2.30.29.30">
    <property type="entry name" value="Pleckstrin-homology domain (PH domain)/Phosphotyrosine-binding domain (PTB)"/>
    <property type="match status" value="1"/>
</dbReference>
<dbReference type="InterPro" id="IPR024774">
    <property type="entry name" value="PH_dom-Mcp5-type"/>
</dbReference>
<keyword evidence="7" id="KW-1185">Reference proteome</keyword>
<evidence type="ECO:0000256" key="3">
    <source>
        <dbReference type="PROSITE-ProRule" id="PRU00023"/>
    </source>
</evidence>
<feature type="repeat" description="ANK" evidence="3">
    <location>
        <begin position="403"/>
        <end position="435"/>
    </location>
</feature>
<accession>A0A1X7URT8</accession>
<gene>
    <name evidence="6" type="primary">109582426</name>
</gene>
<name>A0A1X7URT8_AMPQE</name>
<dbReference type="EnsemblMetazoa" id="XM_019997132.1">
    <property type="protein sequence ID" value="XP_019852691.1"/>
    <property type="gene ID" value="LOC109582426"/>
</dbReference>
<dbReference type="SUPFAM" id="SSF48403">
    <property type="entry name" value="Ankyrin repeat"/>
    <property type="match status" value="1"/>
</dbReference>
<protein>
    <recommendedName>
        <fullName evidence="5">Pleckstrin homology domain-containing protein</fullName>
    </recommendedName>
</protein>
<dbReference type="Gene3D" id="1.25.40.20">
    <property type="entry name" value="Ankyrin repeat-containing domain"/>
    <property type="match status" value="3"/>
</dbReference>
<dbReference type="Pfam" id="PF12814">
    <property type="entry name" value="Mcp5_PH"/>
    <property type="match status" value="1"/>
</dbReference>
<evidence type="ECO:0000259" key="5">
    <source>
        <dbReference type="Pfam" id="PF12814"/>
    </source>
</evidence>
<dbReference type="AlphaFoldDB" id="A0A1X7URT8"/>
<feature type="compositionally biased region" description="Pro residues" evidence="4">
    <location>
        <begin position="170"/>
        <end position="180"/>
    </location>
</feature>
<evidence type="ECO:0000256" key="1">
    <source>
        <dbReference type="ARBA" id="ARBA00022737"/>
    </source>
</evidence>
<dbReference type="GO" id="GO:0005543">
    <property type="term" value="F:phospholipid binding"/>
    <property type="evidence" value="ECO:0007669"/>
    <property type="project" value="InterPro"/>
</dbReference>
<dbReference type="SMART" id="SM00248">
    <property type="entry name" value="ANK"/>
    <property type="match status" value="9"/>
</dbReference>
<dbReference type="PANTHER" id="PTHR24198:SF188">
    <property type="entry name" value="ANKYRIN REPEAT DOMAIN 55"/>
    <property type="match status" value="1"/>
</dbReference>
<proteinExistence type="predicted"/>
<dbReference type="PROSITE" id="PS50297">
    <property type="entry name" value="ANK_REP_REGION"/>
    <property type="match status" value="3"/>
</dbReference>
<evidence type="ECO:0000256" key="4">
    <source>
        <dbReference type="SAM" id="MobiDB-lite"/>
    </source>
</evidence>
<keyword evidence="1" id="KW-0677">Repeat</keyword>
<feature type="repeat" description="ANK" evidence="3">
    <location>
        <begin position="436"/>
        <end position="468"/>
    </location>
</feature>
<dbReference type="KEGG" id="aqu:109582426"/>
<dbReference type="InterPro" id="IPR011993">
    <property type="entry name" value="PH-like_dom_sf"/>
</dbReference>
<evidence type="ECO:0000313" key="6">
    <source>
        <dbReference type="EnsemblMetazoa" id="Aqu2.1.30498_001"/>
    </source>
</evidence>
<keyword evidence="2 3" id="KW-0040">ANK repeat</keyword>
<feature type="repeat" description="ANK" evidence="3">
    <location>
        <begin position="603"/>
        <end position="635"/>
    </location>
</feature>
<dbReference type="GO" id="GO:0005938">
    <property type="term" value="C:cell cortex"/>
    <property type="evidence" value="ECO:0007669"/>
    <property type="project" value="InterPro"/>
</dbReference>
<feature type="domain" description="Pleckstrin homology" evidence="5">
    <location>
        <begin position="718"/>
        <end position="830"/>
    </location>
</feature>
<dbReference type="PROSITE" id="PS50088">
    <property type="entry name" value="ANK_REPEAT"/>
    <property type="match status" value="3"/>
</dbReference>
<reference evidence="7" key="1">
    <citation type="journal article" date="2010" name="Nature">
        <title>The Amphimedon queenslandica genome and the evolution of animal complexity.</title>
        <authorList>
            <person name="Srivastava M."/>
            <person name="Simakov O."/>
            <person name="Chapman J."/>
            <person name="Fahey B."/>
            <person name="Gauthier M.E."/>
            <person name="Mitros T."/>
            <person name="Richards G.S."/>
            <person name="Conaco C."/>
            <person name="Dacre M."/>
            <person name="Hellsten U."/>
            <person name="Larroux C."/>
            <person name="Putnam N.H."/>
            <person name="Stanke M."/>
            <person name="Adamska M."/>
            <person name="Darling A."/>
            <person name="Degnan S.M."/>
            <person name="Oakley T.H."/>
            <person name="Plachetzki D.C."/>
            <person name="Zhai Y."/>
            <person name="Adamski M."/>
            <person name="Calcino A."/>
            <person name="Cummins S.F."/>
            <person name="Goodstein D.M."/>
            <person name="Harris C."/>
            <person name="Jackson D.J."/>
            <person name="Leys S.P."/>
            <person name="Shu S."/>
            <person name="Woodcroft B.J."/>
            <person name="Vervoort M."/>
            <person name="Kosik K.S."/>
            <person name="Manning G."/>
            <person name="Degnan B.M."/>
            <person name="Rokhsar D.S."/>
        </authorList>
    </citation>
    <scope>NUCLEOTIDE SEQUENCE [LARGE SCALE GENOMIC DNA]</scope>
</reference>
<dbReference type="Pfam" id="PF12796">
    <property type="entry name" value="Ank_2"/>
    <property type="match status" value="2"/>
</dbReference>
<evidence type="ECO:0000256" key="2">
    <source>
        <dbReference type="ARBA" id="ARBA00023043"/>
    </source>
</evidence>